<evidence type="ECO:0000313" key="3">
    <source>
        <dbReference type="Proteomes" id="UP000005143"/>
    </source>
</evidence>
<feature type="transmembrane region" description="Helical" evidence="1">
    <location>
        <begin position="59"/>
        <end position="83"/>
    </location>
</feature>
<evidence type="ECO:0000256" key="1">
    <source>
        <dbReference type="SAM" id="Phobius"/>
    </source>
</evidence>
<feature type="transmembrane region" description="Helical" evidence="1">
    <location>
        <begin position="20"/>
        <end position="39"/>
    </location>
</feature>
<gene>
    <name evidence="2" type="ORF">PAI11_00550</name>
</gene>
<sequence>MGRIAGRLGQAVNSGSAGILLALSIVAAAIGSTILWVLSQLPLMPAVPDPPAGVKWLNWVFPVVQLVGVFSGFVAMYITWLGIRIVARWVKAV</sequence>
<dbReference type="Proteomes" id="UP000005143">
    <property type="component" value="Unassembled WGS sequence"/>
</dbReference>
<name>H0DZV0_9ACTN</name>
<dbReference type="EMBL" id="AGUD01000003">
    <property type="protein sequence ID" value="EHN13054.1"/>
    <property type="molecule type" value="Genomic_DNA"/>
</dbReference>
<proteinExistence type="predicted"/>
<accession>H0DZV0</accession>
<keyword evidence="1" id="KW-1133">Transmembrane helix</keyword>
<protein>
    <submittedName>
        <fullName evidence="2">Uncharacterized protein</fullName>
    </submittedName>
</protein>
<organism evidence="2 3">
    <name type="scientific">Patulibacter medicamentivorans</name>
    <dbReference type="NCBI Taxonomy" id="1097667"/>
    <lineage>
        <taxon>Bacteria</taxon>
        <taxon>Bacillati</taxon>
        <taxon>Actinomycetota</taxon>
        <taxon>Thermoleophilia</taxon>
        <taxon>Solirubrobacterales</taxon>
        <taxon>Patulibacteraceae</taxon>
        <taxon>Patulibacter</taxon>
    </lineage>
</organism>
<reference evidence="2 3" key="1">
    <citation type="journal article" date="2013" name="Biodegradation">
        <title>Quantitative proteomic analysis of ibuprofen-degrading Patulibacter sp. strain I11.</title>
        <authorList>
            <person name="Almeida B."/>
            <person name="Kjeldal H."/>
            <person name="Lolas I."/>
            <person name="Knudsen A.D."/>
            <person name="Carvalho G."/>
            <person name="Nielsen K.L."/>
            <person name="Barreto Crespo M.T."/>
            <person name="Stensballe A."/>
            <person name="Nielsen J.L."/>
        </authorList>
    </citation>
    <scope>NUCLEOTIDE SEQUENCE [LARGE SCALE GENOMIC DNA]</scope>
    <source>
        <strain evidence="2 3">I11</strain>
    </source>
</reference>
<keyword evidence="1" id="KW-0812">Transmembrane</keyword>
<evidence type="ECO:0000313" key="2">
    <source>
        <dbReference type="EMBL" id="EHN13054.1"/>
    </source>
</evidence>
<dbReference type="AlphaFoldDB" id="H0DZV0"/>
<keyword evidence="3" id="KW-1185">Reference proteome</keyword>
<keyword evidence="1" id="KW-0472">Membrane</keyword>
<comment type="caution">
    <text evidence="2">The sequence shown here is derived from an EMBL/GenBank/DDBJ whole genome shotgun (WGS) entry which is preliminary data.</text>
</comment>